<dbReference type="AlphaFoldDB" id="A0A392M0U0"/>
<feature type="domain" description="PGG" evidence="1">
    <location>
        <begin position="30"/>
        <end position="141"/>
    </location>
</feature>
<name>A0A392M0U0_9FABA</name>
<dbReference type="PANTHER" id="PTHR24177:SF329">
    <property type="entry name" value="ANKYRIN REPEAT PROTEIN"/>
    <property type="match status" value="1"/>
</dbReference>
<protein>
    <submittedName>
        <fullName evidence="2">Ankyrin repeat protein</fullName>
    </submittedName>
</protein>
<evidence type="ECO:0000259" key="1">
    <source>
        <dbReference type="Pfam" id="PF13962"/>
    </source>
</evidence>
<reference evidence="2 3" key="1">
    <citation type="journal article" date="2018" name="Front. Plant Sci.">
        <title>Red Clover (Trifolium pratense) and Zigzag Clover (T. medium) - A Picture of Genomic Similarities and Differences.</title>
        <authorList>
            <person name="Dluhosova J."/>
            <person name="Istvanek J."/>
            <person name="Nedelnik J."/>
            <person name="Repkova J."/>
        </authorList>
    </citation>
    <scope>NUCLEOTIDE SEQUENCE [LARGE SCALE GENOMIC DNA]</scope>
    <source>
        <strain evidence="3">cv. 10/8</strain>
        <tissue evidence="2">Leaf</tissue>
    </source>
</reference>
<evidence type="ECO:0000313" key="3">
    <source>
        <dbReference type="Proteomes" id="UP000265520"/>
    </source>
</evidence>
<keyword evidence="3" id="KW-1185">Reference proteome</keyword>
<proteinExistence type="predicted"/>
<sequence length="175" mass="19227">MCKEAKNADGLKPHELFTKNHEQLVNEGRQWAKETASSFTIVGTLIITIMFAAAFTVPGGNDQNKGTPIFLGKNAFSLFIIADVLSLIASTSSVLMFIGILTSRYAEQDFLTSLPTKLLFGLFTILLSVVFMMCAFCAALALMLKGYRWIIIAAIASSVIPILVFMFTLLRIFSE</sequence>
<dbReference type="GO" id="GO:0016020">
    <property type="term" value="C:membrane"/>
    <property type="evidence" value="ECO:0007669"/>
    <property type="project" value="TreeGrafter"/>
</dbReference>
<dbReference type="InterPro" id="IPR026961">
    <property type="entry name" value="PGG_dom"/>
</dbReference>
<feature type="non-terminal residue" evidence="2">
    <location>
        <position position="175"/>
    </location>
</feature>
<dbReference type="Proteomes" id="UP000265520">
    <property type="component" value="Unassembled WGS sequence"/>
</dbReference>
<organism evidence="2 3">
    <name type="scientific">Trifolium medium</name>
    <dbReference type="NCBI Taxonomy" id="97028"/>
    <lineage>
        <taxon>Eukaryota</taxon>
        <taxon>Viridiplantae</taxon>
        <taxon>Streptophyta</taxon>
        <taxon>Embryophyta</taxon>
        <taxon>Tracheophyta</taxon>
        <taxon>Spermatophyta</taxon>
        <taxon>Magnoliopsida</taxon>
        <taxon>eudicotyledons</taxon>
        <taxon>Gunneridae</taxon>
        <taxon>Pentapetalae</taxon>
        <taxon>rosids</taxon>
        <taxon>fabids</taxon>
        <taxon>Fabales</taxon>
        <taxon>Fabaceae</taxon>
        <taxon>Papilionoideae</taxon>
        <taxon>50 kb inversion clade</taxon>
        <taxon>NPAAA clade</taxon>
        <taxon>Hologalegina</taxon>
        <taxon>IRL clade</taxon>
        <taxon>Trifolieae</taxon>
        <taxon>Trifolium</taxon>
    </lineage>
</organism>
<evidence type="ECO:0000313" key="2">
    <source>
        <dbReference type="EMBL" id="MCH80942.1"/>
    </source>
</evidence>
<dbReference type="PANTHER" id="PTHR24177">
    <property type="entry name" value="CASKIN"/>
    <property type="match status" value="1"/>
</dbReference>
<comment type="caution">
    <text evidence="2">The sequence shown here is derived from an EMBL/GenBank/DDBJ whole genome shotgun (WGS) entry which is preliminary data.</text>
</comment>
<gene>
    <name evidence="2" type="ORF">A2U01_0001718</name>
</gene>
<dbReference type="EMBL" id="LXQA010001668">
    <property type="protein sequence ID" value="MCH80942.1"/>
    <property type="molecule type" value="Genomic_DNA"/>
</dbReference>
<dbReference type="Pfam" id="PF13962">
    <property type="entry name" value="PGG"/>
    <property type="match status" value="1"/>
</dbReference>
<accession>A0A392M0U0</accession>